<evidence type="ECO:0000256" key="3">
    <source>
        <dbReference type="ARBA" id="ARBA00022737"/>
    </source>
</evidence>
<keyword evidence="6" id="KW-0805">Transcription regulation</keyword>
<dbReference type="FunFam" id="3.30.160.60:FF:000125">
    <property type="entry name" value="Putative zinc finger protein 143"/>
    <property type="match status" value="1"/>
</dbReference>
<organism evidence="11 12">
    <name type="scientific">Gonapodya prolifera (strain JEL478)</name>
    <name type="common">Monoblepharis prolifera</name>
    <dbReference type="NCBI Taxonomy" id="1344416"/>
    <lineage>
        <taxon>Eukaryota</taxon>
        <taxon>Fungi</taxon>
        <taxon>Fungi incertae sedis</taxon>
        <taxon>Chytridiomycota</taxon>
        <taxon>Chytridiomycota incertae sedis</taxon>
        <taxon>Monoblepharidomycetes</taxon>
        <taxon>Monoblepharidales</taxon>
        <taxon>Gonapodyaceae</taxon>
        <taxon>Gonapodya</taxon>
    </lineage>
</organism>
<dbReference type="GO" id="GO:0008270">
    <property type="term" value="F:zinc ion binding"/>
    <property type="evidence" value="ECO:0007669"/>
    <property type="project" value="UniProtKB-KW"/>
</dbReference>
<feature type="domain" description="C2H2-type" evidence="10">
    <location>
        <begin position="1"/>
        <end position="30"/>
    </location>
</feature>
<keyword evidence="7" id="KW-0804">Transcription</keyword>
<evidence type="ECO:0000256" key="2">
    <source>
        <dbReference type="ARBA" id="ARBA00022723"/>
    </source>
</evidence>
<keyword evidence="12" id="KW-1185">Reference proteome</keyword>
<evidence type="ECO:0000256" key="8">
    <source>
        <dbReference type="ARBA" id="ARBA00023242"/>
    </source>
</evidence>
<proteinExistence type="predicted"/>
<gene>
    <name evidence="11" type="ORF">M427DRAFT_91562</name>
</gene>
<dbReference type="OMA" id="HEETHRD"/>
<protein>
    <recommendedName>
        <fullName evidence="10">C2H2-type domain-containing protein</fullName>
    </recommendedName>
</protein>
<dbReference type="GO" id="GO:0006357">
    <property type="term" value="P:regulation of transcription by RNA polymerase II"/>
    <property type="evidence" value="ECO:0007669"/>
    <property type="project" value="TreeGrafter"/>
</dbReference>
<dbReference type="STRING" id="1344416.A0A139A7B2"/>
<dbReference type="InterPro" id="IPR013087">
    <property type="entry name" value="Znf_C2H2_type"/>
</dbReference>
<dbReference type="SMART" id="SM00355">
    <property type="entry name" value="ZnF_C2H2"/>
    <property type="match status" value="2"/>
</dbReference>
<dbReference type="SUPFAM" id="SSF57667">
    <property type="entry name" value="beta-beta-alpha zinc fingers"/>
    <property type="match status" value="2"/>
</dbReference>
<feature type="domain" description="C2H2-type" evidence="10">
    <location>
        <begin position="32"/>
        <end position="61"/>
    </location>
</feature>
<evidence type="ECO:0000259" key="10">
    <source>
        <dbReference type="PROSITE" id="PS50157"/>
    </source>
</evidence>
<keyword evidence="4 9" id="KW-0863">Zinc-finger</keyword>
<dbReference type="Proteomes" id="UP000070544">
    <property type="component" value="Unassembled WGS sequence"/>
</dbReference>
<feature type="non-terminal residue" evidence="11">
    <location>
        <position position="1"/>
    </location>
</feature>
<feature type="non-terminal residue" evidence="11">
    <location>
        <position position="79"/>
    </location>
</feature>
<comment type="subcellular location">
    <subcellularLocation>
        <location evidence="1">Nucleus</location>
    </subcellularLocation>
</comment>
<dbReference type="Pfam" id="PF00096">
    <property type="entry name" value="zf-C2H2"/>
    <property type="match status" value="2"/>
</dbReference>
<dbReference type="PROSITE" id="PS50157">
    <property type="entry name" value="ZINC_FINGER_C2H2_2"/>
    <property type="match status" value="2"/>
</dbReference>
<dbReference type="PANTHER" id="PTHR46179:SF13">
    <property type="entry name" value="C2H2-TYPE DOMAIN-CONTAINING PROTEIN"/>
    <property type="match status" value="1"/>
</dbReference>
<dbReference type="OrthoDB" id="8117402at2759"/>
<evidence type="ECO:0000256" key="4">
    <source>
        <dbReference type="ARBA" id="ARBA00022771"/>
    </source>
</evidence>
<dbReference type="GO" id="GO:0005634">
    <property type="term" value="C:nucleus"/>
    <property type="evidence" value="ECO:0007669"/>
    <property type="project" value="UniProtKB-SubCell"/>
</dbReference>
<dbReference type="InterPro" id="IPR036236">
    <property type="entry name" value="Znf_C2H2_sf"/>
</dbReference>
<evidence type="ECO:0000313" key="12">
    <source>
        <dbReference type="Proteomes" id="UP000070544"/>
    </source>
</evidence>
<evidence type="ECO:0000256" key="7">
    <source>
        <dbReference type="ARBA" id="ARBA00023163"/>
    </source>
</evidence>
<keyword evidence="8" id="KW-0539">Nucleus</keyword>
<reference evidence="11 12" key="1">
    <citation type="journal article" date="2015" name="Genome Biol. Evol.">
        <title>Phylogenomic analyses indicate that early fungi evolved digesting cell walls of algal ancestors of land plants.</title>
        <authorList>
            <person name="Chang Y."/>
            <person name="Wang S."/>
            <person name="Sekimoto S."/>
            <person name="Aerts A.L."/>
            <person name="Choi C."/>
            <person name="Clum A."/>
            <person name="LaButti K.M."/>
            <person name="Lindquist E.A."/>
            <person name="Yee Ngan C."/>
            <person name="Ohm R.A."/>
            <person name="Salamov A.A."/>
            <person name="Grigoriev I.V."/>
            <person name="Spatafora J.W."/>
            <person name="Berbee M.L."/>
        </authorList>
    </citation>
    <scope>NUCLEOTIDE SEQUENCE [LARGE SCALE GENOMIC DNA]</scope>
    <source>
        <strain evidence="11 12">JEL478</strain>
    </source>
</reference>
<dbReference type="PROSITE" id="PS00028">
    <property type="entry name" value="ZINC_FINGER_C2H2_1"/>
    <property type="match status" value="2"/>
</dbReference>
<dbReference type="EMBL" id="KQ965790">
    <property type="protein sequence ID" value="KXS12243.1"/>
    <property type="molecule type" value="Genomic_DNA"/>
</dbReference>
<evidence type="ECO:0000256" key="9">
    <source>
        <dbReference type="PROSITE-ProRule" id="PRU00042"/>
    </source>
</evidence>
<keyword evidence="3" id="KW-0677">Repeat</keyword>
<keyword evidence="5" id="KW-0862">Zinc</keyword>
<name>A0A139A7B2_GONPJ</name>
<evidence type="ECO:0000256" key="1">
    <source>
        <dbReference type="ARBA" id="ARBA00004123"/>
    </source>
</evidence>
<evidence type="ECO:0000313" key="11">
    <source>
        <dbReference type="EMBL" id="KXS12243.1"/>
    </source>
</evidence>
<dbReference type="Gene3D" id="3.30.160.60">
    <property type="entry name" value="Classic Zinc Finger"/>
    <property type="match status" value="2"/>
</dbReference>
<keyword evidence="2" id="KW-0479">Metal-binding</keyword>
<dbReference type="PANTHER" id="PTHR46179">
    <property type="entry name" value="ZINC FINGER PROTEIN"/>
    <property type="match status" value="1"/>
</dbReference>
<evidence type="ECO:0000256" key="5">
    <source>
        <dbReference type="ARBA" id="ARBA00022833"/>
    </source>
</evidence>
<dbReference type="AlphaFoldDB" id="A0A139A7B2"/>
<accession>A0A139A7B2</accession>
<sequence>FQCTAPGCSWSFARKHNLINHMRLHDVDREAIVCAHPGCGKQFSRKYDLVRHAKAHSGEKEFVCMCGAEFARKDKFSTH</sequence>
<dbReference type="InterPro" id="IPR051061">
    <property type="entry name" value="Zinc_finger_trans_reg"/>
</dbReference>
<evidence type="ECO:0000256" key="6">
    <source>
        <dbReference type="ARBA" id="ARBA00023015"/>
    </source>
</evidence>